<feature type="compositionally biased region" description="Polar residues" evidence="1">
    <location>
        <begin position="542"/>
        <end position="551"/>
    </location>
</feature>
<dbReference type="eggNOG" id="ENOG502TJ7S">
    <property type="taxonomic scope" value="Eukaryota"/>
</dbReference>
<sequence length="1996" mass="220014">MAENAELSNLEFEICHSQFLNGLAPRPVAEAAELIRTGKITLSEAMDRFPAPGCSTIDRTTDSNDGNSMHPKRGKFHLNGLLEKKERILEEQAQQNDSHQLAPLNMDTSFAQWNPTFSSSVPNPPSSASTSSSAHTSWILEAPLAHLLAPFNDKLTDKQVEQITAPLIRLLEEDLKKPVKSKEWMSKVMNLSDLIANNQGLTSIRERDSYIRYLFKKNKVPETFISSFMKEKSDAFMLKSPSRLPRPLPNHPTRPPLPPPYSPAPSIPLVSSSGPYSAASIPGLEVVASWSDEERVRFLVNELFKLRKSCLDQDMKMKAVFASLLICSHYCHNLTLESKIDYINSLLLKMGFSANQIADILESGKEVIIASLKQDSTASNSSLASNSSQMTCPPLESIRDKHLKTMPDAATTGNSATVQSPVAPPLAPVPSNVSPNPMPNQPSGEQVRFAKLLQSAEATKLRSMIKSSSSSEMKDVCCTVFFLASKLEKNMDFEKKSACVIKILLHLGYSVDAAKNIAERGKELLRGTAKEKRFVNPPLPGPSTSQPTSDQTVYNQQFPQLLLQMGSSTPQFMQGVQNLPCRNSVITQVPNPYSSVPSTSQVAPPPIGNEILRTFMSGQRNLFPQIPFFQGWLNPLALPILGFPTTQRSVTLPTIPEVPETPEATTEKTKNKRNRTTAKPKMIGPKKKAGRPKKSKRGEKDNATPEEHGDEVQQEVSSSLEAEAISRAFLLATYQSAQSTAVVPSPTEGSTDDMKVANNTVEPMDTDQGTANKSSLKTDVVVPEQEERSTMNHADIEAVKKPMSLLKTTQNLETFLNASDVAVSIDIEDAEKTEIKEMISHSDSESLKSRQCQEPLKSAIPNITITKSHIDSSVESSAEKVLKQNAARPASASLESQIVPIGVNVSSKRLLKRKARSASEPPMKVTKQRQPEKKENPVIMGSIQSEGNQKNQARGMREKTQHAKSDNEQQSNSSMGLDVSSCTMDADALGFELGLVTNSKKPAFEEADGCCLKKPENASATSDYMDTLVVTAHKNLVKKQTDSSGYAETSIRTVEDPSPLLTVEKTVPVLSKSLLNSHEKVTGSSSQSSPCLTDYPRVIGVDYMARSSRAINEESDTSMPYLIKQFPSVTSFIDSESADMVKKDAEISIDSVKSKKSVTQERINGKTAATELSVDELSTQDTVTSNQRSLNPATVSGPMLRELLIRDTIVPQIALSTSLALEPMVSKELVQKSTPIISSVPPSRPPQIETASLLTQLFEAKNRSRMAPKLIQTESEDFMVQSRTSDVPTDHKLSMPSATAEAKIRMSSMNMPANSSNTIQPASQKTATIDSTLTMNKQNDHRKTATMVYFKSKMKETVKSAPVKAIPNNCTISKPLMMPDPHSKAIRNLQEQATNEFDYSSILNQNYIVSSQLSREISSTKHTAQNDLIQEPSIRNVNAHIRTTKAVVPEMMSMVTRNTAAKPTETVQARSAPIDAFPFPTLLSKNCKIPLDMSNHTAIPMSIPTNTVKSITTHDPITSKFPKTMFSASSNSQAAVDDLSADSLLPQSMNDQSTTKTASLVKPTASGSLPHGIHIPQPPVNPPDTLVPKEPEYLTDERSLNHLLHLASIWLKHDPEGTLQVPSLSDLLQVPFIETPGSTISFAQPILQTAPAPITFSDIAPSNKDDGQRFQVSAIEKVDSMPLIQKPGPRNSHATAIEASANEVMPMLEEQVPPKTPEYCINRSVWKRNKDQADEIMNVIMIQAKIKNRKRQVAQVDSSIQQPDPKRAREQIGFKPASLCPRHPHLNGEKALSRLLPSVPNPVSYGEYPTMDIEWHITYTRWSRGFGEISRVSIGCRHLYHSEWIDASRCQEKAVPCFTRDREFKDILRQVLEISKTEVQAEQSLLNILNQFPLMRDYPQFAPFISAHIQTATKVMPMTNYEAKAPSNFIIQALNYLSDLHEKGVNITAEEVIAFIVYNLHDSFACCYAVSSFKTIQKVLKKHVNAQEIHDEIMLD</sequence>
<evidence type="ECO:0000313" key="2">
    <source>
        <dbReference type="EMBL" id="EFP02727.1"/>
    </source>
</evidence>
<feature type="compositionally biased region" description="Polar residues" evidence="1">
    <location>
        <begin position="762"/>
        <end position="777"/>
    </location>
</feature>
<protein>
    <submittedName>
        <fullName evidence="2">Uncharacterized protein</fullName>
    </submittedName>
</protein>
<feature type="compositionally biased region" description="Polar residues" evidence="1">
    <location>
        <begin position="1549"/>
        <end position="1558"/>
    </location>
</feature>
<dbReference type="EMBL" id="DS268411">
    <property type="protein sequence ID" value="EFP02727.1"/>
    <property type="molecule type" value="Genomic_DNA"/>
</dbReference>
<feature type="compositionally biased region" description="Basic and acidic residues" evidence="1">
    <location>
        <begin position="955"/>
        <end position="967"/>
    </location>
</feature>
<feature type="region of interest" description="Disordered" evidence="1">
    <location>
        <begin position="240"/>
        <end position="262"/>
    </location>
</feature>
<feature type="region of interest" description="Disordered" evidence="1">
    <location>
        <begin position="762"/>
        <end position="789"/>
    </location>
</feature>
<accession>E3LLN7</accession>
<evidence type="ECO:0000313" key="3">
    <source>
        <dbReference type="Proteomes" id="UP000008281"/>
    </source>
</evidence>
<feature type="region of interest" description="Disordered" evidence="1">
    <location>
        <begin position="652"/>
        <end position="719"/>
    </location>
</feature>
<name>E3LLN7_CAERE</name>
<dbReference type="Proteomes" id="UP000008281">
    <property type="component" value="Unassembled WGS sequence"/>
</dbReference>
<feature type="compositionally biased region" description="Polar residues" evidence="1">
    <location>
        <begin position="942"/>
        <end position="952"/>
    </location>
</feature>
<reference evidence="2" key="1">
    <citation type="submission" date="2007-07" db="EMBL/GenBank/DDBJ databases">
        <title>PCAP assembly of the Caenorhabditis remanei genome.</title>
        <authorList>
            <consortium name="The Caenorhabditis remanei Sequencing Consortium"/>
            <person name="Wilson R.K."/>
        </authorList>
    </citation>
    <scope>NUCLEOTIDE SEQUENCE [LARGE SCALE GENOMIC DNA]</scope>
    <source>
        <strain evidence="2">PB4641</strain>
    </source>
</reference>
<organism evidence="3">
    <name type="scientific">Caenorhabditis remanei</name>
    <name type="common">Caenorhabditis vulgaris</name>
    <dbReference type="NCBI Taxonomy" id="31234"/>
    <lineage>
        <taxon>Eukaryota</taxon>
        <taxon>Metazoa</taxon>
        <taxon>Ecdysozoa</taxon>
        <taxon>Nematoda</taxon>
        <taxon>Chromadorea</taxon>
        <taxon>Rhabditida</taxon>
        <taxon>Rhabditina</taxon>
        <taxon>Rhabditomorpha</taxon>
        <taxon>Rhabditoidea</taxon>
        <taxon>Rhabditidae</taxon>
        <taxon>Peloderinae</taxon>
        <taxon>Caenorhabditis</taxon>
    </lineage>
</organism>
<feature type="compositionally biased region" description="Polar residues" evidence="1">
    <location>
        <begin position="968"/>
        <end position="978"/>
    </location>
</feature>
<dbReference type="OMA" id="DIEWHIT"/>
<dbReference type="InParanoid" id="E3LLN7"/>
<feature type="compositionally biased region" description="Basic and acidic residues" evidence="1">
    <location>
        <begin position="698"/>
        <end position="711"/>
    </location>
</feature>
<dbReference type="STRING" id="31234.E3LLN7"/>
<evidence type="ECO:0000256" key="1">
    <source>
        <dbReference type="SAM" id="MobiDB-lite"/>
    </source>
</evidence>
<gene>
    <name evidence="2" type="ORF">CRE_28533</name>
</gene>
<keyword evidence="3" id="KW-1185">Reference proteome</keyword>
<feature type="compositionally biased region" description="Basic residues" evidence="1">
    <location>
        <begin position="670"/>
        <end position="697"/>
    </location>
</feature>
<feature type="compositionally biased region" description="Low complexity" evidence="1">
    <location>
        <begin position="652"/>
        <end position="664"/>
    </location>
</feature>
<proteinExistence type="predicted"/>
<feature type="region of interest" description="Disordered" evidence="1">
    <location>
        <begin position="51"/>
        <end position="73"/>
    </location>
</feature>
<dbReference type="HOGENOM" id="CLU_234008_0_0_1"/>
<feature type="region of interest" description="Disordered" evidence="1">
    <location>
        <begin position="528"/>
        <end position="551"/>
    </location>
</feature>
<feature type="region of interest" description="Disordered" evidence="1">
    <location>
        <begin position="1549"/>
        <end position="1584"/>
    </location>
</feature>
<feature type="compositionally biased region" description="Pro residues" evidence="1">
    <location>
        <begin position="244"/>
        <end position="262"/>
    </location>
</feature>
<feature type="region of interest" description="Disordered" evidence="1">
    <location>
        <begin position="912"/>
        <end position="978"/>
    </location>
</feature>